<keyword evidence="2" id="KW-1185">Reference proteome</keyword>
<accession>A0A1X7RIW6</accession>
<sequence length="298" mass="34274">MAFKDNIEAQQPLPGFNIRHGSTSTTFRHNEKPLRDRKERLRRFLSFCLAIDYDLVEETPDQLSKADRCHFVDLGQRCFLCRGHDRPLLKADGLGYLYTAPADITVDDPVVQSDLMQPAMELGIPCTAAVTMLRLFIHSFSFRLAGYNSQIEWLVRKTSVDNLAARFWMERRVIIKAVEVPGEKAFFDRIVEGMQKALGSYFQGVRGPEEYKAYRRGRKLKSKECSSSEDRLSGQKLVDEEGEFGIRKDCKRAALMAECVWSATKDDPLAIRLVRFWITRGHRRPHITPEGCTTRRRP</sequence>
<organism evidence="1 2">
    <name type="scientific">Zymoseptoria tritici (strain ST99CH_3D7)</name>
    <dbReference type="NCBI Taxonomy" id="1276538"/>
    <lineage>
        <taxon>Eukaryota</taxon>
        <taxon>Fungi</taxon>
        <taxon>Dikarya</taxon>
        <taxon>Ascomycota</taxon>
        <taxon>Pezizomycotina</taxon>
        <taxon>Dothideomycetes</taxon>
        <taxon>Dothideomycetidae</taxon>
        <taxon>Mycosphaerellales</taxon>
        <taxon>Mycosphaerellaceae</taxon>
        <taxon>Zymoseptoria</taxon>
    </lineage>
</organism>
<protein>
    <submittedName>
        <fullName evidence="1">Uncharacterized protein</fullName>
    </submittedName>
</protein>
<evidence type="ECO:0000313" key="2">
    <source>
        <dbReference type="Proteomes" id="UP000215127"/>
    </source>
</evidence>
<dbReference type="AlphaFoldDB" id="A0A1X7RIW6"/>
<gene>
    <name evidence="1" type="ORF">ZT3D7_G2513</name>
</gene>
<dbReference type="Proteomes" id="UP000215127">
    <property type="component" value="Chromosome 2"/>
</dbReference>
<proteinExistence type="predicted"/>
<reference evidence="1 2" key="1">
    <citation type="submission" date="2016-06" db="EMBL/GenBank/DDBJ databases">
        <authorList>
            <person name="Kjaerup R.B."/>
            <person name="Dalgaard T.S."/>
            <person name="Juul-Madsen H.R."/>
        </authorList>
    </citation>
    <scope>NUCLEOTIDE SEQUENCE [LARGE SCALE GENOMIC DNA]</scope>
</reference>
<name>A0A1X7RIW6_ZYMT9</name>
<evidence type="ECO:0000313" key="1">
    <source>
        <dbReference type="EMBL" id="SMQ47366.1"/>
    </source>
</evidence>
<dbReference type="EMBL" id="LT853693">
    <property type="protein sequence ID" value="SMQ47366.1"/>
    <property type="molecule type" value="Genomic_DNA"/>
</dbReference>